<evidence type="ECO:0000256" key="2">
    <source>
        <dbReference type="ARBA" id="ARBA00022692"/>
    </source>
</evidence>
<keyword evidence="4 7" id="KW-0472">Membrane</keyword>
<keyword evidence="2 7" id="KW-0812">Transmembrane</keyword>
<dbReference type="AlphaFoldDB" id="A0A9P1HBG9"/>
<feature type="transmembrane region" description="Helical" evidence="7">
    <location>
        <begin position="29"/>
        <end position="50"/>
    </location>
</feature>
<evidence type="ECO:0000256" key="4">
    <source>
        <dbReference type="ARBA" id="ARBA00023136"/>
    </source>
</evidence>
<dbReference type="GO" id="GO:0016020">
    <property type="term" value="C:membrane"/>
    <property type="evidence" value="ECO:0007669"/>
    <property type="project" value="UniProtKB-SubCell"/>
</dbReference>
<reference evidence="9" key="1">
    <citation type="submission" date="2022-11" db="EMBL/GenBank/DDBJ databases">
        <authorList>
            <person name="Scott C."/>
            <person name="Bruce N."/>
        </authorList>
    </citation>
    <scope>NUCLEOTIDE SEQUENCE</scope>
</reference>
<evidence type="ECO:0000256" key="1">
    <source>
        <dbReference type="ARBA" id="ARBA00004141"/>
    </source>
</evidence>
<proteinExistence type="inferred from homology"/>
<feature type="domain" description="Rhodopsin" evidence="8">
    <location>
        <begin position="46"/>
        <end position="258"/>
    </location>
</feature>
<comment type="similarity">
    <text evidence="5">Belongs to the SAT4 family.</text>
</comment>
<dbReference type="Pfam" id="PF20684">
    <property type="entry name" value="Fung_rhodopsin"/>
    <property type="match status" value="1"/>
</dbReference>
<feature type="transmembrane region" description="Helical" evidence="7">
    <location>
        <begin position="221"/>
        <end position="241"/>
    </location>
</feature>
<organism evidence="9 10">
    <name type="scientific">Parascedosporium putredinis</name>
    <dbReference type="NCBI Taxonomy" id="1442378"/>
    <lineage>
        <taxon>Eukaryota</taxon>
        <taxon>Fungi</taxon>
        <taxon>Dikarya</taxon>
        <taxon>Ascomycota</taxon>
        <taxon>Pezizomycotina</taxon>
        <taxon>Sordariomycetes</taxon>
        <taxon>Hypocreomycetidae</taxon>
        <taxon>Microascales</taxon>
        <taxon>Microascaceae</taxon>
        <taxon>Parascedosporium</taxon>
    </lineage>
</organism>
<feature type="compositionally biased region" description="Basic and acidic residues" evidence="6">
    <location>
        <begin position="384"/>
        <end position="393"/>
    </location>
</feature>
<dbReference type="InterPro" id="IPR052337">
    <property type="entry name" value="SAT4-like"/>
</dbReference>
<keyword evidence="3 7" id="KW-1133">Transmembrane helix</keyword>
<keyword evidence="10" id="KW-1185">Reference proteome</keyword>
<feature type="transmembrane region" description="Helical" evidence="7">
    <location>
        <begin position="141"/>
        <end position="165"/>
    </location>
</feature>
<evidence type="ECO:0000313" key="9">
    <source>
        <dbReference type="EMBL" id="CAI4219557.1"/>
    </source>
</evidence>
<feature type="transmembrane region" description="Helical" evidence="7">
    <location>
        <begin position="62"/>
        <end position="82"/>
    </location>
</feature>
<accession>A0A9P1HBG9</accession>
<evidence type="ECO:0000256" key="7">
    <source>
        <dbReference type="SAM" id="Phobius"/>
    </source>
</evidence>
<dbReference type="PANTHER" id="PTHR33048:SF55">
    <property type="entry name" value="INTEGRAL MEMBRANE PROTEIN"/>
    <property type="match status" value="1"/>
</dbReference>
<comment type="subcellular location">
    <subcellularLocation>
        <location evidence="1">Membrane</location>
        <topology evidence="1">Multi-pass membrane protein</topology>
    </subcellularLocation>
</comment>
<feature type="region of interest" description="Disordered" evidence="6">
    <location>
        <begin position="283"/>
        <end position="313"/>
    </location>
</feature>
<feature type="region of interest" description="Disordered" evidence="6">
    <location>
        <begin position="361"/>
        <end position="393"/>
    </location>
</feature>
<evidence type="ECO:0000256" key="3">
    <source>
        <dbReference type="ARBA" id="ARBA00022989"/>
    </source>
</evidence>
<gene>
    <name evidence="9" type="ORF">PPNO1_LOCUS9114</name>
</gene>
<dbReference type="PANTHER" id="PTHR33048">
    <property type="entry name" value="PTH11-LIKE INTEGRAL MEMBRANE PROTEIN (AFU_ORTHOLOGUE AFUA_5G11245)"/>
    <property type="match status" value="1"/>
</dbReference>
<dbReference type="Proteomes" id="UP000838763">
    <property type="component" value="Unassembled WGS sequence"/>
</dbReference>
<dbReference type="OrthoDB" id="5283415at2759"/>
<evidence type="ECO:0000259" key="8">
    <source>
        <dbReference type="Pfam" id="PF20684"/>
    </source>
</evidence>
<dbReference type="InterPro" id="IPR049326">
    <property type="entry name" value="Rhodopsin_dom_fungi"/>
</dbReference>
<evidence type="ECO:0000256" key="5">
    <source>
        <dbReference type="ARBA" id="ARBA00038359"/>
    </source>
</evidence>
<evidence type="ECO:0000313" key="10">
    <source>
        <dbReference type="Proteomes" id="UP000838763"/>
    </source>
</evidence>
<sequence length="393" mass="43923">MSFDAPGAAVLPRYLPVSELATTSLQQSAIAIIFTFNALAFVVYLLRMYSRISTKQVGVDDYLITGAMICSIGLLVPTYMFFRYEYIGFRTSDVPDTYDAEPVLMWNWIMQVLYNPILALVKSSILFFLLRLGGHRQSIRWCIIVLNTFNLAMMVAVFLGVIFQTMPVRAYWDHSITPKYTIDGVAFYISTAIITIITDFLVLFLPFLIFLGLKMRLAAKIGLMMVFLTGGVVTAVGIVRVHELRKKFNNIDPGYDSRHGVGDTLSTVERWLPGLFTNDSSRDRNYGYTGTGPGATRNDYGMGTSRTRRTQTRRGSLTEINLDNLKRSAHTEIRGHSPDGSEEEIMTYNGIIRTTNIRVSYNDASDPEGNGQGRFAEGSGAMDSDVKPPKNPV</sequence>
<dbReference type="EMBL" id="CALLCH030000020">
    <property type="protein sequence ID" value="CAI4219557.1"/>
    <property type="molecule type" value="Genomic_DNA"/>
</dbReference>
<name>A0A9P1HBG9_9PEZI</name>
<evidence type="ECO:0000256" key="6">
    <source>
        <dbReference type="SAM" id="MobiDB-lite"/>
    </source>
</evidence>
<feature type="transmembrane region" description="Helical" evidence="7">
    <location>
        <begin position="108"/>
        <end position="129"/>
    </location>
</feature>
<protein>
    <recommendedName>
        <fullName evidence="8">Rhodopsin domain-containing protein</fullName>
    </recommendedName>
</protein>
<feature type="transmembrane region" description="Helical" evidence="7">
    <location>
        <begin position="185"/>
        <end position="209"/>
    </location>
</feature>
<comment type="caution">
    <text evidence="9">The sequence shown here is derived from an EMBL/GenBank/DDBJ whole genome shotgun (WGS) entry which is preliminary data.</text>
</comment>